<protein>
    <recommendedName>
        <fullName evidence="1">Non-lysosomal glucosylceramidase</fullName>
        <shortName evidence="1">NLGase</shortName>
        <ecNumber evidence="1">3.2.1.45</ecNumber>
    </recommendedName>
</protein>
<comment type="function">
    <text evidence="1">Non-lysosomal glucosylceramidase that catalyzes the hydrolysis of glucosylceramide (GlcCer) to free glucose and ceramide.</text>
</comment>
<keyword evidence="1" id="KW-0326">Glycosidase</keyword>
<dbReference type="InterPro" id="IPR014551">
    <property type="entry name" value="B_Glucosidase_GBA2-typ"/>
</dbReference>
<dbReference type="InterPro" id="IPR006775">
    <property type="entry name" value="GH116_catalytic"/>
</dbReference>
<dbReference type="GO" id="GO:0016020">
    <property type="term" value="C:membrane"/>
    <property type="evidence" value="ECO:0007669"/>
    <property type="project" value="InterPro"/>
</dbReference>
<evidence type="ECO:0000313" key="6">
    <source>
        <dbReference type="WBParaSite" id="jg12247"/>
    </source>
</evidence>
<dbReference type="Proteomes" id="UP000887574">
    <property type="component" value="Unplaced"/>
</dbReference>
<dbReference type="Gene3D" id="1.50.10.10">
    <property type="match status" value="1"/>
</dbReference>
<sequence length="979" mass="111356">MVLSDLPASNSPPARPPPPQPVDNSQNGSLSAAKVDLEISNGGAPVSDNDKNYLNKDLSGNFGWIARGNREPAEIRVPFSRPKLRQIYNALPFIRRYSMYWLKNYNIRNKLFINTFQPLKHKPYYGVPCGGIGSGSIGRDFRGGFCKFSLRPGLIEHKVDVVKANQFILTLRRDGKTFHQVVLSAVPFNQTNGSANGSSNKQKEGEAALCDWNFSMAQKDVTYRGLYPRSWTRFEVPEHNIVVVCRQVSPILPNNYKDSSLPVSVFSFSIQNNSELAVEASITFTFRNGTGNRRWNEEGRCKGNFFTEQPAQGVTLEHFISEMPCTFAIGALKTPANSLTTCQAFDPNGTGLSVWKALEENGNFSGGVEEVCPENRLGVAVCLQTTIQPMSSTSEEMDFSLVWHMPVVQFGAKKRQYKRWYSRFFVCENPAKEAAKLCEYVLTRCKQWEKEIDAWQDPILNHPNLPDWFKSALFNELYFLTDGGSLWFDFDQEWRSQETQMSDYTADLLRKYGRFGYLESWEYRMINTYDVHFYASFALAELFPNLQHALQADMKDQIDHFDELAVKYHMEGELAPKKTHKRVPHDLGNPMDDPWMSTNAYVMHDTGKWKDLNLKFILTSYRDYHSVLNCDKTFLQFVWPAIKNLIEEGLKHWDRNGDGMIENFGAADQTYDAWKMQGVSAYCGSLWLASLRVAVEMAKEVGESEELIQRFTTNLESGKKIFDEKLWNGEYYNFDEGSFCRRTIMADQLCGYWYLDSINHELAKDLLPQEHIASALKVIYENNVLKFGGGMVGAVNGMTADGKIDTAYIQADEMWTGITYALGSFFIQQGDVQRGFDVAWGCYDSVFNRSGLQFQTPEAMYKTKFYRAIGYMRPLSIWSMFTALRKQYNIFDPTSTALSHVRTSAPPTTTIKNKKGELKTVLVESLRLDEQTANGNSVLVKKDLLIHTNSTNAQEKVIVLNHLEGHNGVEKAKDETIVN</sequence>
<reference evidence="6" key="1">
    <citation type="submission" date="2022-11" db="UniProtKB">
        <authorList>
            <consortium name="WormBaseParasite"/>
        </authorList>
    </citation>
    <scope>IDENTIFICATION</scope>
</reference>
<dbReference type="EC" id="3.2.1.45" evidence="1"/>
<dbReference type="GO" id="GO:0008422">
    <property type="term" value="F:beta-glucosidase activity"/>
    <property type="evidence" value="ECO:0007669"/>
    <property type="project" value="TreeGrafter"/>
</dbReference>
<feature type="region of interest" description="Disordered" evidence="2">
    <location>
        <begin position="1"/>
        <end position="30"/>
    </location>
</feature>
<evidence type="ECO:0000313" key="5">
    <source>
        <dbReference type="Proteomes" id="UP000887574"/>
    </source>
</evidence>
<organism evidence="5 6">
    <name type="scientific">Ditylenchus dipsaci</name>
    <dbReference type="NCBI Taxonomy" id="166011"/>
    <lineage>
        <taxon>Eukaryota</taxon>
        <taxon>Metazoa</taxon>
        <taxon>Ecdysozoa</taxon>
        <taxon>Nematoda</taxon>
        <taxon>Chromadorea</taxon>
        <taxon>Rhabditida</taxon>
        <taxon>Tylenchina</taxon>
        <taxon>Tylenchomorpha</taxon>
        <taxon>Sphaerularioidea</taxon>
        <taxon>Anguinidae</taxon>
        <taxon>Anguininae</taxon>
        <taxon>Ditylenchus</taxon>
    </lineage>
</organism>
<dbReference type="Pfam" id="PF04685">
    <property type="entry name" value="DUF608"/>
    <property type="match status" value="1"/>
</dbReference>
<keyword evidence="1" id="KW-0472">Membrane</keyword>
<comment type="catalytic activity">
    <reaction evidence="1">
        <text>a beta-D-glucosyl-(1&lt;-&gt;1')-N-acylsphing-4-enine + H2O = an N-acylsphing-4-enine + D-glucose</text>
        <dbReference type="Rhea" id="RHEA:13269"/>
        <dbReference type="ChEBI" id="CHEBI:4167"/>
        <dbReference type="ChEBI" id="CHEBI:15377"/>
        <dbReference type="ChEBI" id="CHEBI:22801"/>
        <dbReference type="ChEBI" id="CHEBI:52639"/>
        <dbReference type="EC" id="3.2.1.45"/>
    </reaction>
</comment>
<evidence type="ECO:0000259" key="4">
    <source>
        <dbReference type="Pfam" id="PF12215"/>
    </source>
</evidence>
<dbReference type="WBParaSite" id="jg12247">
    <property type="protein sequence ID" value="jg12247"/>
    <property type="gene ID" value="jg12247"/>
</dbReference>
<proteinExistence type="inferred from homology"/>
<dbReference type="Pfam" id="PF12215">
    <property type="entry name" value="Glyco_hydr_116N"/>
    <property type="match status" value="1"/>
</dbReference>
<dbReference type="InterPro" id="IPR024462">
    <property type="entry name" value="GH116_N"/>
</dbReference>
<dbReference type="SUPFAM" id="SSF48208">
    <property type="entry name" value="Six-hairpin glycosidases"/>
    <property type="match status" value="1"/>
</dbReference>
<keyword evidence="1" id="KW-0443">Lipid metabolism</keyword>
<dbReference type="InterPro" id="IPR008928">
    <property type="entry name" value="6-hairpin_glycosidase_sf"/>
</dbReference>
<dbReference type="GO" id="GO:0004348">
    <property type="term" value="F:glucosylceramidase activity"/>
    <property type="evidence" value="ECO:0007669"/>
    <property type="project" value="UniProtKB-EC"/>
</dbReference>
<dbReference type="GO" id="GO:0005975">
    <property type="term" value="P:carbohydrate metabolic process"/>
    <property type="evidence" value="ECO:0007669"/>
    <property type="project" value="InterPro"/>
</dbReference>
<dbReference type="PANTHER" id="PTHR12654">
    <property type="entry name" value="BILE ACID BETA-GLUCOSIDASE-RELATED"/>
    <property type="match status" value="1"/>
</dbReference>
<feature type="domain" description="Glycosyl-hydrolase family 116 catalytic region" evidence="3">
    <location>
        <begin position="513"/>
        <end position="880"/>
    </location>
</feature>
<dbReference type="PANTHER" id="PTHR12654:SF2">
    <property type="entry name" value="NON-LYSOSOMAL GLUCOSYLCERAMIDASE"/>
    <property type="match status" value="1"/>
</dbReference>
<accession>A0A915CU39</accession>
<dbReference type="InterPro" id="IPR052566">
    <property type="entry name" value="Non-lysos_glucosylceramidase"/>
</dbReference>
<dbReference type="PIRSF" id="PIRSF028944">
    <property type="entry name" value="Beta_gluc_GBA2"/>
    <property type="match status" value="1"/>
</dbReference>
<name>A0A915CU39_9BILA</name>
<comment type="similarity">
    <text evidence="1">Belongs to the non-lysosomal glucosylceramidase family.</text>
</comment>
<dbReference type="InterPro" id="IPR012341">
    <property type="entry name" value="6hp_glycosidase-like_sf"/>
</dbReference>
<evidence type="ECO:0000256" key="1">
    <source>
        <dbReference type="PIRNR" id="PIRNR028944"/>
    </source>
</evidence>
<evidence type="ECO:0000259" key="3">
    <source>
        <dbReference type="Pfam" id="PF04685"/>
    </source>
</evidence>
<dbReference type="AlphaFoldDB" id="A0A915CU39"/>
<evidence type="ECO:0000256" key="2">
    <source>
        <dbReference type="SAM" id="MobiDB-lite"/>
    </source>
</evidence>
<feature type="domain" description="Glycosyl-hydrolase family 116 N-terminal" evidence="4">
    <location>
        <begin position="126"/>
        <end position="448"/>
    </location>
</feature>
<keyword evidence="1" id="KW-0378">Hydrolase</keyword>
<keyword evidence="5" id="KW-1185">Reference proteome</keyword>
<dbReference type="GO" id="GO:0006680">
    <property type="term" value="P:glucosylceramide catabolic process"/>
    <property type="evidence" value="ECO:0007669"/>
    <property type="project" value="InterPro"/>
</dbReference>